<sequence length="184" mass="20366">MTNTSPDRDVAPDFSGELLMKTRNLLLPMAMVFAIGAPACTTAQDAAMGDLEAVKEQFVGHYELVIYESFRPDGEVVDMNYVGRIMYDGHDNMSAIGMPKDLPARARESSERVQAGFAYWGKVSFDLPNGIVIHHVEGSPTRGSWPGVDNIRYFEFTDEGLLKLSLKNAEGQTTGTLTWRKIES</sequence>
<reference evidence="1" key="1">
    <citation type="submission" date="2018-05" db="EMBL/GenBank/DDBJ databases">
        <authorList>
            <person name="Lanie J.A."/>
            <person name="Ng W.-L."/>
            <person name="Kazmierczak K.M."/>
            <person name="Andrzejewski T.M."/>
            <person name="Davidsen T.M."/>
            <person name="Wayne K.J."/>
            <person name="Tettelin H."/>
            <person name="Glass J.I."/>
            <person name="Rusch D."/>
            <person name="Podicherti R."/>
            <person name="Tsui H.-C.T."/>
            <person name="Winkler M.E."/>
        </authorList>
    </citation>
    <scope>NUCLEOTIDE SEQUENCE</scope>
</reference>
<protein>
    <submittedName>
        <fullName evidence="1">Uncharacterized protein</fullName>
    </submittedName>
</protein>
<gene>
    <name evidence="1" type="ORF">METZ01_LOCUS42933</name>
</gene>
<proteinExistence type="predicted"/>
<accession>A0A381RGQ6</accession>
<organism evidence="1">
    <name type="scientific">marine metagenome</name>
    <dbReference type="NCBI Taxonomy" id="408172"/>
    <lineage>
        <taxon>unclassified sequences</taxon>
        <taxon>metagenomes</taxon>
        <taxon>ecological metagenomes</taxon>
    </lineage>
</organism>
<name>A0A381RGQ6_9ZZZZ</name>
<dbReference type="AlphaFoldDB" id="A0A381RGQ6"/>
<dbReference type="EMBL" id="UINC01001864">
    <property type="protein sequence ID" value="SUZ90079.1"/>
    <property type="molecule type" value="Genomic_DNA"/>
</dbReference>
<evidence type="ECO:0000313" key="1">
    <source>
        <dbReference type="EMBL" id="SUZ90079.1"/>
    </source>
</evidence>